<evidence type="ECO:0000256" key="1">
    <source>
        <dbReference type="SAM" id="MobiDB-lite"/>
    </source>
</evidence>
<feature type="region of interest" description="Disordered" evidence="1">
    <location>
        <begin position="1"/>
        <end position="26"/>
    </location>
</feature>
<name>A0ABW1SD38_9PROT</name>
<dbReference type="RefSeq" id="WP_377380031.1">
    <property type="nucleotide sequence ID" value="NZ_JBHSSW010000028.1"/>
</dbReference>
<comment type="caution">
    <text evidence="2">The sequence shown here is derived from an EMBL/GenBank/DDBJ whole genome shotgun (WGS) entry which is preliminary data.</text>
</comment>
<protein>
    <submittedName>
        <fullName evidence="2">Uncharacterized protein</fullName>
    </submittedName>
</protein>
<keyword evidence="3" id="KW-1185">Reference proteome</keyword>
<dbReference type="Proteomes" id="UP001596303">
    <property type="component" value="Unassembled WGS sequence"/>
</dbReference>
<sequence length="109" mass="12196">MHEHEERISMRRLDGPNTDDGRNHQLSVGIDTSKYEALLADAEISDEDKHELIQALWSIVSSFVKLGFGVHPVQLAMSERGCGQDVNTFAAGPQILLKSENERKEEMSC</sequence>
<evidence type="ECO:0000313" key="2">
    <source>
        <dbReference type="EMBL" id="MFC6199192.1"/>
    </source>
</evidence>
<accession>A0ABW1SD38</accession>
<proteinExistence type="predicted"/>
<feature type="compositionally biased region" description="Basic and acidic residues" evidence="1">
    <location>
        <begin position="1"/>
        <end position="23"/>
    </location>
</feature>
<dbReference type="EMBL" id="JBHSSW010000028">
    <property type="protein sequence ID" value="MFC6199192.1"/>
    <property type="molecule type" value="Genomic_DNA"/>
</dbReference>
<reference evidence="3" key="1">
    <citation type="journal article" date="2019" name="Int. J. Syst. Evol. Microbiol.">
        <title>The Global Catalogue of Microorganisms (GCM) 10K type strain sequencing project: providing services to taxonomists for standard genome sequencing and annotation.</title>
        <authorList>
            <consortium name="The Broad Institute Genomics Platform"/>
            <consortium name="The Broad Institute Genome Sequencing Center for Infectious Disease"/>
            <person name="Wu L."/>
            <person name="Ma J."/>
        </authorList>
    </citation>
    <scope>NUCLEOTIDE SEQUENCE [LARGE SCALE GENOMIC DNA]</scope>
    <source>
        <strain evidence="3">CGMCC-1.15741</strain>
    </source>
</reference>
<gene>
    <name evidence="2" type="ORF">ACFQDM_13990</name>
</gene>
<evidence type="ECO:0000313" key="3">
    <source>
        <dbReference type="Proteomes" id="UP001596303"/>
    </source>
</evidence>
<organism evidence="2 3">
    <name type="scientific">Ponticaulis profundi</name>
    <dbReference type="NCBI Taxonomy" id="2665222"/>
    <lineage>
        <taxon>Bacteria</taxon>
        <taxon>Pseudomonadati</taxon>
        <taxon>Pseudomonadota</taxon>
        <taxon>Alphaproteobacteria</taxon>
        <taxon>Hyphomonadales</taxon>
        <taxon>Hyphomonadaceae</taxon>
        <taxon>Ponticaulis</taxon>
    </lineage>
</organism>